<dbReference type="PIRSF" id="PIRSF000858">
    <property type="entry name" value="SCOT-t"/>
    <property type="match status" value="1"/>
</dbReference>
<evidence type="ECO:0000256" key="3">
    <source>
        <dbReference type="PIRNR" id="PIRNR000858"/>
    </source>
</evidence>
<dbReference type="GO" id="GO:0008260">
    <property type="term" value="F:succinyl-CoA:3-oxo-acid CoA-transferase activity"/>
    <property type="evidence" value="ECO:0007669"/>
    <property type="project" value="UniProtKB-EC"/>
</dbReference>
<dbReference type="InterPro" id="IPR004165">
    <property type="entry name" value="CoA_trans_fam_I"/>
</dbReference>
<dbReference type="NCBIfam" id="TIGR02429">
    <property type="entry name" value="pcaI_scoA_fam"/>
    <property type="match status" value="1"/>
</dbReference>
<evidence type="ECO:0000256" key="1">
    <source>
        <dbReference type="ARBA" id="ARBA00007154"/>
    </source>
</evidence>
<dbReference type="InterPro" id="IPR037171">
    <property type="entry name" value="NagB/RpiA_transferase-like"/>
</dbReference>
<keyword evidence="3" id="KW-0496">Mitochondrion</keyword>
<comment type="pathway">
    <text evidence="3">Ketone metabolism; succinyl-CoA degradation; acetoacetyl-CoA from succinyl-CoA: step 1/1.</text>
</comment>
<dbReference type="PANTHER" id="PTHR13707">
    <property type="entry name" value="KETOACID-COENZYME A TRANSFERASE"/>
    <property type="match status" value="1"/>
</dbReference>
<comment type="function">
    <text evidence="3">Key enzyme for ketone body catabolism. Transfers the CoA moiety from succinate to acetoacetate. Formation of the enzyme-CoA intermediate proceeds via an unstable anhydride species formed between the carboxylate groups of the enzyme and substrate.</text>
</comment>
<dbReference type="GO" id="GO:0046952">
    <property type="term" value="P:ketone body catabolic process"/>
    <property type="evidence" value="ECO:0007669"/>
    <property type="project" value="InterPro"/>
</dbReference>
<comment type="caution">
    <text evidence="4">The sequence shown here is derived from an EMBL/GenBank/DDBJ whole genome shotgun (WGS) entry which is preliminary data.</text>
</comment>
<proteinExistence type="inferred from homology"/>
<name>A0AAU9IRE5_9CILI</name>
<dbReference type="EC" id="2.8.3.5" evidence="3"/>
<dbReference type="InterPro" id="IPR012792">
    <property type="entry name" value="3-oxoacid_CoA-transf_A"/>
</dbReference>
<comment type="catalytic activity">
    <reaction evidence="3">
        <text>a 3-oxo acid + succinyl-CoA = a 3-oxoacyl-CoA + succinate</text>
        <dbReference type="Rhea" id="RHEA:24564"/>
        <dbReference type="ChEBI" id="CHEBI:30031"/>
        <dbReference type="ChEBI" id="CHEBI:35973"/>
        <dbReference type="ChEBI" id="CHEBI:57292"/>
        <dbReference type="ChEBI" id="CHEBI:90726"/>
        <dbReference type="EC" id="2.8.3.5"/>
    </reaction>
</comment>
<organism evidence="4 5">
    <name type="scientific">Blepharisma stoltei</name>
    <dbReference type="NCBI Taxonomy" id="1481888"/>
    <lineage>
        <taxon>Eukaryota</taxon>
        <taxon>Sar</taxon>
        <taxon>Alveolata</taxon>
        <taxon>Ciliophora</taxon>
        <taxon>Postciliodesmatophora</taxon>
        <taxon>Heterotrichea</taxon>
        <taxon>Heterotrichida</taxon>
        <taxon>Blepharismidae</taxon>
        <taxon>Blepharisma</taxon>
    </lineage>
</organism>
<keyword evidence="5" id="KW-1185">Reference proteome</keyword>
<dbReference type="InterPro" id="IPR014388">
    <property type="entry name" value="3-oxoacid_CoA-transferase"/>
</dbReference>
<dbReference type="PANTHER" id="PTHR13707:SF60">
    <property type="entry name" value="ACETATE COA-TRANSFERASE SUBUNIT ALPHA"/>
    <property type="match status" value="1"/>
</dbReference>
<protein>
    <recommendedName>
        <fullName evidence="3">Succinyl-CoA:3-ketoacid-coenzyme A transferase</fullName>
        <ecNumber evidence="3">2.8.3.5</ecNumber>
    </recommendedName>
</protein>
<comment type="similarity">
    <text evidence="1 3">Belongs to the 3-oxoacid CoA-transferase family.</text>
</comment>
<dbReference type="Pfam" id="PF01144">
    <property type="entry name" value="CoA_trans"/>
    <property type="match status" value="2"/>
</dbReference>
<dbReference type="AlphaFoldDB" id="A0AAU9IRE5"/>
<sequence length="484" mass="52940">MFSGRRLLRQYCKIFDNPQDAIADITPGSTIAVGGYRSCGVPENLLRALNHLGSWDLGIYSMSSGHKDFGLDLLLQARQIKRLTTTYLEPGSLAYKEWKNGNIELDIIPGGTLADKIRAGGAGIPGFYTQTGVGTKFEEGGFPIKYMTGGRRVEILSGPKEKRSFEGVENLFEESIRTQFSLIKAYKADKQGNLIFNKTARNFNPEMATCAKVSIVEVEEIVEVGELDPDHIITPSIFVNRLIKGEKYEKPTEVVEEDEGTDDRVDPDRLKIAKRALKEIKEGMYLHLGFGIPISIVSKLIPDKSKVKILTIPGALGVGGPAEKGQEDPDLINALREHIKLMPGSAIVSSCDSMNIMRGGHLDLIMMGAYEISRNGDIASWNVEGEHEKGIGAAMDLVSSRKSKLVCTMIHTRNGKPKIVEECNLDGLTGRGVVDTLITELGVFEFKREGGMTLTEIARGVSVDSVQANTGTSFLVASDLKKMD</sequence>
<reference evidence="4" key="1">
    <citation type="submission" date="2021-09" db="EMBL/GenBank/DDBJ databases">
        <authorList>
            <consortium name="AG Swart"/>
            <person name="Singh M."/>
            <person name="Singh A."/>
            <person name="Seah K."/>
            <person name="Emmerich C."/>
        </authorList>
    </citation>
    <scope>NUCLEOTIDE SEQUENCE</scope>
    <source>
        <strain evidence="4">ATCC30299</strain>
    </source>
</reference>
<evidence type="ECO:0000256" key="2">
    <source>
        <dbReference type="ARBA" id="ARBA00022679"/>
    </source>
</evidence>
<keyword evidence="2 3" id="KW-0808">Transferase</keyword>
<evidence type="ECO:0000313" key="4">
    <source>
        <dbReference type="EMBL" id="CAG9313785.1"/>
    </source>
</evidence>
<dbReference type="SUPFAM" id="SSF100950">
    <property type="entry name" value="NagB/RpiA/CoA transferase-like"/>
    <property type="match status" value="2"/>
</dbReference>
<dbReference type="EMBL" id="CAJZBQ010000011">
    <property type="protein sequence ID" value="CAG9313785.1"/>
    <property type="molecule type" value="Genomic_DNA"/>
</dbReference>
<gene>
    <name evidence="4" type="ORF">BSTOLATCC_MIC9589</name>
</gene>
<dbReference type="SMART" id="SM00882">
    <property type="entry name" value="CoA_trans"/>
    <property type="match status" value="2"/>
</dbReference>
<accession>A0AAU9IRE5</accession>
<evidence type="ECO:0000313" key="5">
    <source>
        <dbReference type="Proteomes" id="UP001162131"/>
    </source>
</evidence>
<dbReference type="Proteomes" id="UP001162131">
    <property type="component" value="Unassembled WGS sequence"/>
</dbReference>
<dbReference type="Gene3D" id="3.40.1080.10">
    <property type="entry name" value="Glutaconate Coenzyme A-transferase"/>
    <property type="match status" value="2"/>
</dbReference>